<feature type="non-terminal residue" evidence="3">
    <location>
        <position position="1"/>
    </location>
</feature>
<dbReference type="PANTHER" id="PTHR13387:SF9">
    <property type="entry name" value="PROTEIN HGH1 HOMOLOG"/>
    <property type="match status" value="1"/>
</dbReference>
<dbReference type="Pfam" id="PF04064">
    <property type="entry name" value="DUF384"/>
    <property type="match status" value="1"/>
</dbReference>
<dbReference type="Proteomes" id="UP000288216">
    <property type="component" value="Unassembled WGS sequence"/>
</dbReference>
<evidence type="ECO:0000313" key="3">
    <source>
        <dbReference type="EMBL" id="GCB82176.1"/>
    </source>
</evidence>
<gene>
    <name evidence="3" type="ORF">scyTo_0022876</name>
</gene>
<keyword evidence="4" id="KW-1185">Reference proteome</keyword>
<comment type="caution">
    <text evidence="3">The sequence shown here is derived from an EMBL/GenBank/DDBJ whole genome shotgun (WGS) entry which is preliminary data.</text>
</comment>
<dbReference type="InterPro" id="IPR039717">
    <property type="entry name" value="Hgh1"/>
</dbReference>
<evidence type="ECO:0000256" key="1">
    <source>
        <dbReference type="SAM" id="MobiDB-lite"/>
    </source>
</evidence>
<evidence type="ECO:0000259" key="2">
    <source>
        <dbReference type="Pfam" id="PF04064"/>
    </source>
</evidence>
<sequence>TNGFVPPYFRINPSCFPLQLCATRNGRKTVKEKNAYVILREFHKWEKEPDVGAVCEKLIEVLISDEPEAGMENLLEVAIPQDIERKLRLQDEEEQRQIEKEKEELLKSGESGPRAGGDSPVELER</sequence>
<evidence type="ECO:0000313" key="4">
    <source>
        <dbReference type="Proteomes" id="UP000288216"/>
    </source>
</evidence>
<protein>
    <recommendedName>
        <fullName evidence="2">Protein HGH1 C-terminal domain-containing protein</fullName>
    </recommendedName>
</protein>
<accession>A0A401Q9Y3</accession>
<name>A0A401Q9Y3_SCYTO</name>
<dbReference type="AlphaFoldDB" id="A0A401Q9Y3"/>
<feature type="domain" description="Protein HGH1 C-terminal" evidence="2">
    <location>
        <begin position="18"/>
        <end position="69"/>
    </location>
</feature>
<feature type="compositionally biased region" description="Basic and acidic residues" evidence="1">
    <location>
        <begin position="90"/>
        <end position="107"/>
    </location>
</feature>
<proteinExistence type="predicted"/>
<dbReference type="OrthoDB" id="338814at2759"/>
<organism evidence="3 4">
    <name type="scientific">Scyliorhinus torazame</name>
    <name type="common">Cloudy catshark</name>
    <name type="synonym">Catulus torazame</name>
    <dbReference type="NCBI Taxonomy" id="75743"/>
    <lineage>
        <taxon>Eukaryota</taxon>
        <taxon>Metazoa</taxon>
        <taxon>Chordata</taxon>
        <taxon>Craniata</taxon>
        <taxon>Vertebrata</taxon>
        <taxon>Chondrichthyes</taxon>
        <taxon>Elasmobranchii</taxon>
        <taxon>Galeomorphii</taxon>
        <taxon>Galeoidea</taxon>
        <taxon>Carcharhiniformes</taxon>
        <taxon>Scyliorhinidae</taxon>
        <taxon>Scyliorhinus</taxon>
    </lineage>
</organism>
<dbReference type="STRING" id="75743.A0A401Q9Y3"/>
<dbReference type="InterPro" id="IPR007206">
    <property type="entry name" value="Protein_HGH1_C"/>
</dbReference>
<dbReference type="EMBL" id="BFAA01024602">
    <property type="protein sequence ID" value="GCB82176.1"/>
    <property type="molecule type" value="Genomic_DNA"/>
</dbReference>
<reference evidence="3 4" key="1">
    <citation type="journal article" date="2018" name="Nat. Ecol. Evol.">
        <title>Shark genomes provide insights into elasmobranch evolution and the origin of vertebrates.</title>
        <authorList>
            <person name="Hara Y"/>
            <person name="Yamaguchi K"/>
            <person name="Onimaru K"/>
            <person name="Kadota M"/>
            <person name="Koyanagi M"/>
            <person name="Keeley SD"/>
            <person name="Tatsumi K"/>
            <person name="Tanaka K"/>
            <person name="Motone F"/>
            <person name="Kageyama Y"/>
            <person name="Nozu R"/>
            <person name="Adachi N"/>
            <person name="Nishimura O"/>
            <person name="Nakagawa R"/>
            <person name="Tanegashima C"/>
            <person name="Kiyatake I"/>
            <person name="Matsumoto R"/>
            <person name="Murakumo K"/>
            <person name="Nishida K"/>
            <person name="Terakita A"/>
            <person name="Kuratani S"/>
            <person name="Sato K"/>
            <person name="Hyodo S Kuraku.S."/>
        </authorList>
    </citation>
    <scope>NUCLEOTIDE SEQUENCE [LARGE SCALE GENOMIC DNA]</scope>
</reference>
<feature type="region of interest" description="Disordered" evidence="1">
    <location>
        <begin position="90"/>
        <end position="125"/>
    </location>
</feature>
<dbReference type="OMA" id="ELHAWEK"/>
<dbReference type="PANTHER" id="PTHR13387">
    <property type="entry name" value="PROTEIN HGH1 HOMOLOG"/>
    <property type="match status" value="1"/>
</dbReference>